<organism evidence="1 2">
    <name type="scientific">Blastococcus tunisiensis</name>
    <dbReference type="NCBI Taxonomy" id="1798228"/>
    <lineage>
        <taxon>Bacteria</taxon>
        <taxon>Bacillati</taxon>
        <taxon>Actinomycetota</taxon>
        <taxon>Actinomycetes</taxon>
        <taxon>Geodermatophilales</taxon>
        <taxon>Geodermatophilaceae</taxon>
        <taxon>Blastococcus</taxon>
    </lineage>
</organism>
<evidence type="ECO:0008006" key="3">
    <source>
        <dbReference type="Google" id="ProtNLM"/>
    </source>
</evidence>
<sequence length="86" mass="9359">MDIVGILSGMSDPVTTIKVPRSLRERIAARAGQQGVTAAEVITELLDEADRHARFAAVREAYANTDASYREETEAWDAVTDDGLHS</sequence>
<dbReference type="EMBL" id="FOND01000015">
    <property type="protein sequence ID" value="SFF50897.1"/>
    <property type="molecule type" value="Genomic_DNA"/>
</dbReference>
<dbReference type="GO" id="GO:0006355">
    <property type="term" value="P:regulation of DNA-templated transcription"/>
    <property type="evidence" value="ECO:0007669"/>
    <property type="project" value="InterPro"/>
</dbReference>
<reference evidence="2" key="1">
    <citation type="submission" date="2016-10" db="EMBL/GenBank/DDBJ databases">
        <authorList>
            <person name="Varghese N."/>
            <person name="Submissions S."/>
        </authorList>
    </citation>
    <scope>NUCLEOTIDE SEQUENCE [LARGE SCALE GENOMIC DNA]</scope>
    <source>
        <strain evidence="2">DSM 46838</strain>
    </source>
</reference>
<dbReference type="SUPFAM" id="SSF47598">
    <property type="entry name" value="Ribbon-helix-helix"/>
    <property type="match status" value="1"/>
</dbReference>
<gene>
    <name evidence="1" type="ORF">SAMN05216574_11589</name>
</gene>
<dbReference type="InterPro" id="IPR010985">
    <property type="entry name" value="Ribbon_hlx_hlx"/>
</dbReference>
<name>A0A1I2JCJ0_9ACTN</name>
<protein>
    <recommendedName>
        <fullName evidence="3">Ribbon-helix-helix protein, copG family</fullName>
    </recommendedName>
</protein>
<proteinExistence type="predicted"/>
<evidence type="ECO:0000313" key="2">
    <source>
        <dbReference type="Proteomes" id="UP000198589"/>
    </source>
</evidence>
<dbReference type="Pfam" id="PF23807">
    <property type="entry name" value="RHH_10"/>
    <property type="match status" value="1"/>
</dbReference>
<dbReference type="STRING" id="1798228.SAMN05216574_11589"/>
<evidence type="ECO:0000313" key="1">
    <source>
        <dbReference type="EMBL" id="SFF50897.1"/>
    </source>
</evidence>
<dbReference type="InterPro" id="IPR056972">
    <property type="entry name" value="RHH_dom-containing"/>
</dbReference>
<dbReference type="Proteomes" id="UP000198589">
    <property type="component" value="Unassembled WGS sequence"/>
</dbReference>
<dbReference type="AlphaFoldDB" id="A0A1I2JCJ0"/>
<accession>A0A1I2JCJ0</accession>
<keyword evidence="2" id="KW-1185">Reference proteome</keyword>